<accession>A0A7G9WH08</accession>
<dbReference type="HAMAP" id="MF_00626">
    <property type="entry name" value="Germination_prot"/>
    <property type="match status" value="1"/>
</dbReference>
<proteinExistence type="inferred from homology"/>
<evidence type="ECO:0000313" key="5">
    <source>
        <dbReference type="EMBL" id="QNO17970.1"/>
    </source>
</evidence>
<dbReference type="AlphaFoldDB" id="A0A7G9WH08"/>
<dbReference type="SUPFAM" id="SSF53163">
    <property type="entry name" value="HybD-like"/>
    <property type="match status" value="1"/>
</dbReference>
<dbReference type="KEGG" id="caml:H6X83_13830"/>
<feature type="chain" id="PRO_5029079303" description="Germination protease" evidence="4">
    <location>
        <begin position="1"/>
        <end position="265"/>
    </location>
</feature>
<keyword evidence="6" id="KW-1185">Reference proteome</keyword>
<sequence length="265" mass="27805">MGYRTDLALERAGVKAQKEEINGLQVSRMEEKGIRYITVEAPQITGTIDGDGKLRALLTQELQDLLPEEGEVLVAGLGNPQVTPDALGPFCADRMLATRHVRGRVAMEVGLGGLRSVSVTKPGVLGTTGVETAELLQALIRQLHPAAVVAVDAMAAGRLHRLGKTVQISDGGISPGAGVGNDRPSLCRETLGVPVIGLGVPTVVDAATLCSDLCAQEVEGASRMMVTPREIDTLVVRAAHLLALALNCALNPSLEPEVYEQLVAV</sequence>
<dbReference type="Proteomes" id="UP000516046">
    <property type="component" value="Chromosome"/>
</dbReference>
<dbReference type="GO" id="GO:0009847">
    <property type="term" value="P:spore germination"/>
    <property type="evidence" value="ECO:0007669"/>
    <property type="project" value="UniProtKB-UniRule"/>
</dbReference>
<dbReference type="Pfam" id="PF03418">
    <property type="entry name" value="Peptidase_A25"/>
    <property type="match status" value="1"/>
</dbReference>
<evidence type="ECO:0000256" key="1">
    <source>
        <dbReference type="ARBA" id="ARBA00022670"/>
    </source>
</evidence>
<comment type="function">
    <text evidence="4">Initiates the rapid degradation of small, acid-soluble proteins during spore germination.</text>
</comment>
<feature type="propeptide" id="PRO_5029079302" evidence="4">
    <location>
        <position position="1"/>
    </location>
</feature>
<comment type="subunit">
    <text evidence="4">Homotetramer.</text>
</comment>
<dbReference type="RefSeq" id="WP_212507035.1">
    <property type="nucleotide sequence ID" value="NZ_CP060696.1"/>
</dbReference>
<dbReference type="NCBIfam" id="TIGR01441">
    <property type="entry name" value="GPR"/>
    <property type="match status" value="1"/>
</dbReference>
<dbReference type="GO" id="GO:0006508">
    <property type="term" value="P:proteolysis"/>
    <property type="evidence" value="ECO:0007669"/>
    <property type="project" value="UniProtKB-UniRule"/>
</dbReference>
<evidence type="ECO:0000313" key="6">
    <source>
        <dbReference type="Proteomes" id="UP000516046"/>
    </source>
</evidence>
<keyword evidence="3 4" id="KW-0865">Zymogen</keyword>
<dbReference type="GO" id="GO:0004222">
    <property type="term" value="F:metalloendopeptidase activity"/>
    <property type="evidence" value="ECO:0007669"/>
    <property type="project" value="UniProtKB-UniRule"/>
</dbReference>
<dbReference type="EMBL" id="CP060696">
    <property type="protein sequence ID" value="QNO17970.1"/>
    <property type="molecule type" value="Genomic_DNA"/>
</dbReference>
<reference evidence="5 6" key="1">
    <citation type="submission" date="2020-08" db="EMBL/GenBank/DDBJ databases">
        <authorList>
            <person name="Ren C."/>
            <person name="Gu Y."/>
            <person name="Xu Y."/>
        </authorList>
    </citation>
    <scope>NUCLEOTIDE SEQUENCE [LARGE SCALE GENOMIC DNA]</scope>
    <source>
        <strain evidence="5 6">LBM18003</strain>
    </source>
</reference>
<comment type="catalytic activity">
    <reaction evidence="4">
        <text>Endopeptidase action with P4 Glu or Asp, P1 preferably Glu &gt; Asp, P1' hydrophobic and P2' Ala.</text>
        <dbReference type="EC" id="3.4.24.78"/>
    </reaction>
</comment>
<protein>
    <recommendedName>
        <fullName evidence="4">Germination protease</fullName>
        <ecNumber evidence="4">3.4.24.78</ecNumber>
    </recommendedName>
    <alternativeName>
        <fullName evidence="4">GPR endopeptidase</fullName>
    </alternativeName>
    <alternativeName>
        <fullName evidence="4">Germination proteinase</fullName>
    </alternativeName>
    <alternativeName>
        <fullName evidence="4">Spore protease</fullName>
    </alternativeName>
</protein>
<keyword evidence="1 4" id="KW-0645">Protease</keyword>
<evidence type="ECO:0000256" key="4">
    <source>
        <dbReference type="HAMAP-Rule" id="MF_00626"/>
    </source>
</evidence>
<comment type="PTM">
    <text evidence="4">Autoproteolytically processed. The inactive tetrameric zymogen termed p46 autoprocesses to a smaller form termed p41, which is active only during spore germination.</text>
</comment>
<organism evidence="5 6">
    <name type="scientific">Caproicibacterium amylolyticum</name>
    <dbReference type="NCBI Taxonomy" id="2766537"/>
    <lineage>
        <taxon>Bacteria</taxon>
        <taxon>Bacillati</taxon>
        <taxon>Bacillota</taxon>
        <taxon>Clostridia</taxon>
        <taxon>Eubacteriales</taxon>
        <taxon>Oscillospiraceae</taxon>
        <taxon>Caproicibacterium</taxon>
    </lineage>
</organism>
<dbReference type="InterPro" id="IPR005080">
    <property type="entry name" value="Peptidase_A25"/>
</dbReference>
<keyword evidence="2 4" id="KW-0378">Hydrolase</keyword>
<evidence type="ECO:0000256" key="3">
    <source>
        <dbReference type="ARBA" id="ARBA00023145"/>
    </source>
</evidence>
<dbReference type="EC" id="3.4.24.78" evidence="4"/>
<dbReference type="InterPro" id="IPR023430">
    <property type="entry name" value="Pept_HybD-like_dom_sf"/>
</dbReference>
<dbReference type="Gene3D" id="3.40.50.1450">
    <property type="entry name" value="HybD-like"/>
    <property type="match status" value="1"/>
</dbReference>
<name>A0A7G9WH08_9FIRM</name>
<gene>
    <name evidence="4" type="primary">gpr</name>
    <name evidence="5" type="ORF">H6X83_13830</name>
</gene>
<evidence type="ECO:0000256" key="2">
    <source>
        <dbReference type="ARBA" id="ARBA00022801"/>
    </source>
</evidence>
<comment type="similarity">
    <text evidence="4">Belongs to the peptidase A25 family.</text>
</comment>